<dbReference type="InterPro" id="IPR000160">
    <property type="entry name" value="GGDEF_dom"/>
</dbReference>
<dbReference type="InterPro" id="IPR001633">
    <property type="entry name" value="EAL_dom"/>
</dbReference>
<gene>
    <name evidence="2" type="ORF">KL86APRO_20509</name>
</gene>
<dbReference type="InterPro" id="IPR029787">
    <property type="entry name" value="Nucleotide_cyclase"/>
</dbReference>
<name>A0A212KKQ0_9PROT</name>
<dbReference type="InterPro" id="IPR035919">
    <property type="entry name" value="EAL_sf"/>
</dbReference>
<dbReference type="SMART" id="SM00267">
    <property type="entry name" value="GGDEF"/>
    <property type="match status" value="1"/>
</dbReference>
<evidence type="ECO:0000313" key="2">
    <source>
        <dbReference type="EMBL" id="SBW12232.1"/>
    </source>
</evidence>
<dbReference type="Gene3D" id="3.30.70.270">
    <property type="match status" value="1"/>
</dbReference>
<organism evidence="2">
    <name type="scientific">uncultured Alphaproteobacteria bacterium</name>
    <dbReference type="NCBI Taxonomy" id="91750"/>
    <lineage>
        <taxon>Bacteria</taxon>
        <taxon>Pseudomonadati</taxon>
        <taxon>Pseudomonadota</taxon>
        <taxon>Alphaproteobacteria</taxon>
        <taxon>environmental samples</taxon>
    </lineage>
</organism>
<evidence type="ECO:0000259" key="1">
    <source>
        <dbReference type="PROSITE" id="PS50883"/>
    </source>
</evidence>
<dbReference type="AlphaFoldDB" id="A0A212KKQ0"/>
<dbReference type="PANTHER" id="PTHR33121">
    <property type="entry name" value="CYCLIC DI-GMP PHOSPHODIESTERASE PDEF"/>
    <property type="match status" value="1"/>
</dbReference>
<accession>A0A212KKQ0</accession>
<reference evidence="2" key="1">
    <citation type="submission" date="2016-04" db="EMBL/GenBank/DDBJ databases">
        <authorList>
            <person name="Evans L.H."/>
            <person name="Alamgir A."/>
            <person name="Owens N."/>
            <person name="Weber N.D."/>
            <person name="Virtaneva K."/>
            <person name="Barbian K."/>
            <person name="Babar A."/>
            <person name="Rosenke K."/>
        </authorList>
    </citation>
    <scope>NUCLEOTIDE SEQUENCE</scope>
    <source>
        <strain evidence="2">86</strain>
    </source>
</reference>
<dbReference type="GO" id="GO:0071111">
    <property type="term" value="F:cyclic-guanylate-specific phosphodiesterase activity"/>
    <property type="evidence" value="ECO:0007669"/>
    <property type="project" value="InterPro"/>
</dbReference>
<dbReference type="EMBL" id="FLUO01000002">
    <property type="protein sequence ID" value="SBW12232.1"/>
    <property type="molecule type" value="Genomic_DNA"/>
</dbReference>
<dbReference type="CDD" id="cd01948">
    <property type="entry name" value="EAL"/>
    <property type="match status" value="1"/>
</dbReference>
<dbReference type="Gene3D" id="3.20.20.450">
    <property type="entry name" value="EAL domain"/>
    <property type="match status" value="1"/>
</dbReference>
<feature type="domain" description="EAL" evidence="1">
    <location>
        <begin position="164"/>
        <end position="420"/>
    </location>
</feature>
<dbReference type="InterPro" id="IPR043128">
    <property type="entry name" value="Rev_trsase/Diguanyl_cyclase"/>
</dbReference>
<dbReference type="Pfam" id="PF00563">
    <property type="entry name" value="EAL"/>
    <property type="match status" value="1"/>
</dbReference>
<dbReference type="SUPFAM" id="SSF55073">
    <property type="entry name" value="Nucleotide cyclase"/>
    <property type="match status" value="1"/>
</dbReference>
<dbReference type="PROSITE" id="PS50883">
    <property type="entry name" value="EAL"/>
    <property type="match status" value="1"/>
</dbReference>
<sequence length="424" mass="45790">MRRYETIRLQSGFIGDLDAACARPGGAALILVGIGRLDFVNWNLGFDGGNAVLDAVAGRLEAILPGRPIVEPWPGKFALVVEGVDAREAMHMAHRVVAQCSVPHAIGGASLFNPPYVGVALSEPGGDGARLLRNALFAMEDARRQILGAAQLYDPAHKTRIEYDFRIENAMRESFETGDHFRLAFQPLVSLDGTARLIGFEALARWIHPEMGAVPPDRFIPIAERSGLIQGLGNFILWEACRHLVEWDKISPAPLSMSVNLSAVQLAAPGIEDAVEEAFDTTGVDPRRIKLEVTETALASDIETVAKKLARLRETGVSIGVDDFGAGYSSLGQLDHFGLDFMKIDKKLIQGLDADRRRIELVRLTIALGKHLGMELIAEGIETEAQNRIVSHLGADIGQGYLYAPPLPAARAAEWVRAGGAAAA</sequence>
<dbReference type="SUPFAM" id="SSF141868">
    <property type="entry name" value="EAL domain-like"/>
    <property type="match status" value="1"/>
</dbReference>
<protein>
    <recommendedName>
        <fullName evidence="1">EAL domain-containing protein</fullName>
    </recommendedName>
</protein>
<dbReference type="Pfam" id="PF00990">
    <property type="entry name" value="GGDEF"/>
    <property type="match status" value="1"/>
</dbReference>
<dbReference type="InterPro" id="IPR050706">
    <property type="entry name" value="Cyclic-di-GMP_PDE-like"/>
</dbReference>
<proteinExistence type="predicted"/>
<dbReference type="SMART" id="SM00052">
    <property type="entry name" value="EAL"/>
    <property type="match status" value="1"/>
</dbReference>
<dbReference type="PANTHER" id="PTHR33121:SF70">
    <property type="entry name" value="SIGNALING PROTEIN YKOW"/>
    <property type="match status" value="1"/>
</dbReference>